<evidence type="ECO:0000313" key="9">
    <source>
        <dbReference type="EMBL" id="GGD98817.1"/>
    </source>
</evidence>
<feature type="region of interest" description="Disordered" evidence="7">
    <location>
        <begin position="207"/>
        <end position="246"/>
    </location>
</feature>
<proteinExistence type="inferred from homology"/>
<dbReference type="RefSeq" id="WP_188907785.1">
    <property type="nucleotide sequence ID" value="NZ_BMIQ01000002.1"/>
</dbReference>
<dbReference type="InterPro" id="IPR011629">
    <property type="entry name" value="CobW-like_C"/>
</dbReference>
<comment type="caution">
    <text evidence="9">The sequence shown here is derived from an EMBL/GenBank/DDBJ whole genome shotgun (WGS) entry which is preliminary data.</text>
</comment>
<gene>
    <name evidence="9" type="ORF">GCM10011390_16980</name>
</gene>
<dbReference type="InterPro" id="IPR051316">
    <property type="entry name" value="Zinc-reg_GTPase_activator"/>
</dbReference>
<comment type="function">
    <text evidence="5">Zinc chaperone that directly transfers zinc cofactor to target proteins, thereby activating them. Zinc is transferred from the CXCC motif in the GTPase domain to the zinc binding site in target proteins in a process requiring GTP hydrolysis.</text>
</comment>
<dbReference type="InterPro" id="IPR027417">
    <property type="entry name" value="P-loop_NTPase"/>
</dbReference>
<dbReference type="Pfam" id="PF02492">
    <property type="entry name" value="cobW"/>
    <property type="match status" value="1"/>
</dbReference>
<evidence type="ECO:0000313" key="10">
    <source>
        <dbReference type="Proteomes" id="UP000644699"/>
    </source>
</evidence>
<evidence type="ECO:0000256" key="2">
    <source>
        <dbReference type="ARBA" id="ARBA00022801"/>
    </source>
</evidence>
<feature type="domain" description="CobW C-terminal" evidence="8">
    <location>
        <begin position="250"/>
        <end position="344"/>
    </location>
</feature>
<protein>
    <submittedName>
        <fullName evidence="9">ATP-binding protein</fullName>
    </submittedName>
</protein>
<dbReference type="Proteomes" id="UP000644699">
    <property type="component" value="Unassembled WGS sequence"/>
</dbReference>
<dbReference type="EMBL" id="BMIQ01000002">
    <property type="protein sequence ID" value="GGD98817.1"/>
    <property type="molecule type" value="Genomic_DNA"/>
</dbReference>
<dbReference type="SUPFAM" id="SSF52540">
    <property type="entry name" value="P-loop containing nucleoside triphosphate hydrolases"/>
    <property type="match status" value="1"/>
</dbReference>
<evidence type="ECO:0000256" key="5">
    <source>
        <dbReference type="ARBA" id="ARBA00045658"/>
    </source>
</evidence>
<evidence type="ECO:0000256" key="1">
    <source>
        <dbReference type="ARBA" id="ARBA00022741"/>
    </source>
</evidence>
<dbReference type="PANTHER" id="PTHR13748:SF62">
    <property type="entry name" value="COBW DOMAIN-CONTAINING PROTEIN"/>
    <property type="match status" value="1"/>
</dbReference>
<keyword evidence="3" id="KW-0143">Chaperone</keyword>
<keyword evidence="2" id="KW-0378">Hydrolase</keyword>
<dbReference type="InterPro" id="IPR003495">
    <property type="entry name" value="CobW/HypB/UreG_nucleotide-bd"/>
</dbReference>
<evidence type="ECO:0000256" key="7">
    <source>
        <dbReference type="SAM" id="MobiDB-lite"/>
    </source>
</evidence>
<keyword evidence="10" id="KW-1185">Reference proteome</keyword>
<evidence type="ECO:0000256" key="4">
    <source>
        <dbReference type="ARBA" id="ARBA00034320"/>
    </source>
</evidence>
<comment type="similarity">
    <text evidence="4">Belongs to the SIMIBI class G3E GTPase family. ZNG1 subfamily.</text>
</comment>
<keyword evidence="1" id="KW-0547">Nucleotide-binding</keyword>
<dbReference type="SUPFAM" id="SSF90002">
    <property type="entry name" value="Hypothetical protein YjiA, C-terminal domain"/>
    <property type="match status" value="1"/>
</dbReference>
<dbReference type="CDD" id="cd03112">
    <property type="entry name" value="CobW-like"/>
    <property type="match status" value="1"/>
</dbReference>
<dbReference type="Pfam" id="PF07683">
    <property type="entry name" value="CobW_C"/>
    <property type="match status" value="1"/>
</dbReference>
<dbReference type="PANTHER" id="PTHR13748">
    <property type="entry name" value="COBW-RELATED"/>
    <property type="match status" value="1"/>
</dbReference>
<dbReference type="GO" id="GO:0005524">
    <property type="term" value="F:ATP binding"/>
    <property type="evidence" value="ECO:0007669"/>
    <property type="project" value="UniProtKB-KW"/>
</dbReference>
<dbReference type="AlphaFoldDB" id="A0A917E393"/>
<evidence type="ECO:0000256" key="3">
    <source>
        <dbReference type="ARBA" id="ARBA00023186"/>
    </source>
</evidence>
<reference evidence="9" key="1">
    <citation type="journal article" date="2014" name="Int. J. Syst. Evol. Microbiol.">
        <title>Complete genome sequence of Corynebacterium casei LMG S-19264T (=DSM 44701T), isolated from a smear-ripened cheese.</title>
        <authorList>
            <consortium name="US DOE Joint Genome Institute (JGI-PGF)"/>
            <person name="Walter F."/>
            <person name="Albersmeier A."/>
            <person name="Kalinowski J."/>
            <person name="Ruckert C."/>
        </authorList>
    </citation>
    <scope>NUCLEOTIDE SEQUENCE</scope>
    <source>
        <strain evidence="9">CGMCC 1.15367</strain>
    </source>
</reference>
<reference evidence="9" key="2">
    <citation type="submission" date="2020-09" db="EMBL/GenBank/DDBJ databases">
        <authorList>
            <person name="Sun Q."/>
            <person name="Zhou Y."/>
        </authorList>
    </citation>
    <scope>NUCLEOTIDE SEQUENCE</scope>
    <source>
        <strain evidence="9">CGMCC 1.15367</strain>
    </source>
</reference>
<dbReference type="GO" id="GO:0016787">
    <property type="term" value="F:hydrolase activity"/>
    <property type="evidence" value="ECO:0007669"/>
    <property type="project" value="UniProtKB-KW"/>
</dbReference>
<accession>A0A917E393</accession>
<name>A0A917E393_9HYPH</name>
<evidence type="ECO:0000256" key="6">
    <source>
        <dbReference type="ARBA" id="ARBA00049117"/>
    </source>
</evidence>
<evidence type="ECO:0000259" key="8">
    <source>
        <dbReference type="SMART" id="SM00833"/>
    </source>
</evidence>
<dbReference type="Gene3D" id="3.40.50.300">
    <property type="entry name" value="P-loop containing nucleotide triphosphate hydrolases"/>
    <property type="match status" value="1"/>
</dbReference>
<keyword evidence="9" id="KW-0067">ATP-binding</keyword>
<dbReference type="GO" id="GO:0005737">
    <property type="term" value="C:cytoplasm"/>
    <property type="evidence" value="ECO:0007669"/>
    <property type="project" value="TreeGrafter"/>
</dbReference>
<sequence length="363" mass="39337">MSAAPFIPVNLLTGFLGSGKTTLLHRLLQDPALAGAAVLINEFGEVGLDHHLIERIDETTVLLQSGCVCCTIRGELSDAMRELLSRRERGLVPAFDRLVIESTGLADPFPILSTVRADPVLSHHFTLGNVVATVDAVNAADQFERRPEMAKQVAAADRIVVTKGDLVAPEAQAALGRHLSALNPAAAVVDVHDAAWDAGWLMVESAETEDHETHHDHHGGHHAHGHEDGHGHGGHHHHHGHDPNRHGETIRAFAVTLDRPLDWTGFGIWLSMLLNRHGDRILRVKGILDLVGETRPVAVHGVQHLVHPPTHMAAWPTEQRSSRLVFIVDGLSEPRIRASLAAFMALGEPAMAEGSRPALVEAR</sequence>
<dbReference type="SMART" id="SM00833">
    <property type="entry name" value="CobW_C"/>
    <property type="match status" value="1"/>
</dbReference>
<organism evidence="9 10">
    <name type="scientific">Aureimonas endophytica</name>
    <dbReference type="NCBI Taxonomy" id="2027858"/>
    <lineage>
        <taxon>Bacteria</taxon>
        <taxon>Pseudomonadati</taxon>
        <taxon>Pseudomonadota</taxon>
        <taxon>Alphaproteobacteria</taxon>
        <taxon>Hyphomicrobiales</taxon>
        <taxon>Aurantimonadaceae</taxon>
        <taxon>Aureimonas</taxon>
    </lineage>
</organism>
<dbReference type="Gene3D" id="3.30.1220.10">
    <property type="entry name" value="CobW-like, C-terminal domain"/>
    <property type="match status" value="1"/>
</dbReference>
<comment type="catalytic activity">
    <reaction evidence="6">
        <text>GTP + H2O = GDP + phosphate + H(+)</text>
        <dbReference type="Rhea" id="RHEA:19669"/>
        <dbReference type="ChEBI" id="CHEBI:15377"/>
        <dbReference type="ChEBI" id="CHEBI:15378"/>
        <dbReference type="ChEBI" id="CHEBI:37565"/>
        <dbReference type="ChEBI" id="CHEBI:43474"/>
        <dbReference type="ChEBI" id="CHEBI:58189"/>
    </reaction>
    <physiologicalReaction direction="left-to-right" evidence="6">
        <dbReference type="Rhea" id="RHEA:19670"/>
    </physiologicalReaction>
</comment>
<dbReference type="InterPro" id="IPR036627">
    <property type="entry name" value="CobW-likC_sf"/>
</dbReference>